<feature type="region of interest" description="Disordered" evidence="3">
    <location>
        <begin position="477"/>
        <end position="535"/>
    </location>
</feature>
<dbReference type="CTD" id="2886"/>
<dbReference type="SUPFAM" id="SSF50729">
    <property type="entry name" value="PH domain-like"/>
    <property type="match status" value="1"/>
</dbReference>
<feature type="region of interest" description="Disordered" evidence="3">
    <location>
        <begin position="1"/>
        <end position="73"/>
    </location>
</feature>
<protein>
    <submittedName>
        <fullName evidence="7 8">Growth factor receptor-bound protein 7 isoform X1</fullName>
    </submittedName>
</protein>
<dbReference type="PROSITE" id="PS50200">
    <property type="entry name" value="RA"/>
    <property type="match status" value="1"/>
</dbReference>
<dbReference type="InterPro" id="IPR029071">
    <property type="entry name" value="Ubiquitin-like_domsf"/>
</dbReference>
<evidence type="ECO:0000313" key="6">
    <source>
        <dbReference type="Proteomes" id="UP000245320"/>
    </source>
</evidence>
<evidence type="ECO:0000256" key="2">
    <source>
        <dbReference type="ARBA" id="ARBA00022490"/>
    </source>
</evidence>
<keyword evidence="2" id="KW-0963">Cytoplasm</keyword>
<dbReference type="InterPro" id="IPR000159">
    <property type="entry name" value="RA_dom"/>
</dbReference>
<dbReference type="SUPFAM" id="SSF54236">
    <property type="entry name" value="Ubiquitin-like"/>
    <property type="match status" value="1"/>
</dbReference>
<evidence type="ECO:0000256" key="3">
    <source>
        <dbReference type="SAM" id="MobiDB-lite"/>
    </source>
</evidence>
<dbReference type="FunFam" id="3.10.20.90:FF:000056">
    <property type="entry name" value="growth factor receptor-bound protein 10 isoform X1"/>
    <property type="match status" value="1"/>
</dbReference>
<dbReference type="PANTHER" id="PTHR11243:SF25">
    <property type="entry name" value="GROWTH FACTOR RECEPTOR-BOUND PROTEIN 7"/>
    <property type="match status" value="1"/>
</dbReference>
<dbReference type="GO" id="GO:0007165">
    <property type="term" value="P:signal transduction"/>
    <property type="evidence" value="ECO:0007669"/>
    <property type="project" value="InterPro"/>
</dbReference>
<reference evidence="7 8" key="1">
    <citation type="submission" date="2025-04" db="UniProtKB">
        <authorList>
            <consortium name="RefSeq"/>
        </authorList>
    </citation>
    <scope>IDENTIFICATION</scope>
    <source>
        <tissue evidence="7 8">Spleen</tissue>
    </source>
</reference>
<dbReference type="CDD" id="cd01259">
    <property type="entry name" value="PH_APBB1IP"/>
    <property type="match status" value="1"/>
</dbReference>
<feature type="compositionally biased region" description="Pro residues" evidence="3">
    <location>
        <begin position="45"/>
        <end position="56"/>
    </location>
</feature>
<dbReference type="CDD" id="cd16140">
    <property type="entry name" value="RA_GRB7"/>
    <property type="match status" value="1"/>
</dbReference>
<dbReference type="Pfam" id="PF08947">
    <property type="entry name" value="BPS"/>
    <property type="match status" value="1"/>
</dbReference>
<dbReference type="InterPro" id="IPR039664">
    <property type="entry name" value="GRB/APBB1IP"/>
</dbReference>
<dbReference type="InterPro" id="IPR046986">
    <property type="entry name" value="GRB7_RA"/>
</dbReference>
<dbReference type="RefSeq" id="XP_033702343.1">
    <property type="nucleotide sequence ID" value="XM_033846452.1"/>
</dbReference>
<evidence type="ECO:0000259" key="5">
    <source>
        <dbReference type="PROSITE" id="PS50200"/>
    </source>
</evidence>
<proteinExistence type="predicted"/>
<keyword evidence="7 8" id="KW-0675">Receptor</keyword>
<evidence type="ECO:0000313" key="7">
    <source>
        <dbReference type="RefSeq" id="XP_033702343.1"/>
    </source>
</evidence>
<dbReference type="Pfam" id="PF21989">
    <property type="entry name" value="RA_2"/>
    <property type="match status" value="1"/>
</dbReference>
<dbReference type="RefSeq" id="XP_033702344.1">
    <property type="nucleotide sequence ID" value="XM_033846453.1"/>
</dbReference>
<dbReference type="OrthoDB" id="5977126at2759"/>
<dbReference type="GO" id="GO:0005737">
    <property type="term" value="C:cytoplasm"/>
    <property type="evidence" value="ECO:0007669"/>
    <property type="project" value="UniProtKB-SubCell"/>
</dbReference>
<comment type="subcellular location">
    <subcellularLocation>
        <location evidence="1">Cytoplasm</location>
    </subcellularLocation>
</comment>
<dbReference type="InterPro" id="IPR015042">
    <property type="entry name" value="BPS-dom"/>
</dbReference>
<dbReference type="Proteomes" id="UP000245320">
    <property type="component" value="Chromosome 20"/>
</dbReference>
<evidence type="ECO:0000256" key="1">
    <source>
        <dbReference type="ARBA" id="ARBA00004496"/>
    </source>
</evidence>
<dbReference type="PROSITE" id="PS50003">
    <property type="entry name" value="PH_DOMAIN"/>
    <property type="match status" value="1"/>
</dbReference>
<dbReference type="InterPro" id="IPR039665">
    <property type="entry name" value="PH_APBB1IP"/>
</dbReference>
<dbReference type="InterPro" id="IPR011993">
    <property type="entry name" value="PH-like_dom_sf"/>
</dbReference>
<dbReference type="PANTHER" id="PTHR11243">
    <property type="entry name" value="GROWTH FACTOR RECEPTOR-BOUND PROTEIN"/>
    <property type="match status" value="1"/>
</dbReference>
<accession>A0A6J3QJI0</accession>
<keyword evidence="6" id="KW-1185">Reference proteome</keyword>
<dbReference type="Gene3D" id="2.30.29.30">
    <property type="entry name" value="Pleckstrin-homology domain (PH domain)/Phosphotyrosine-binding domain (PTB)"/>
    <property type="match status" value="1"/>
</dbReference>
<dbReference type="GeneID" id="117309356"/>
<dbReference type="InterPro" id="IPR001849">
    <property type="entry name" value="PH_domain"/>
</dbReference>
<feature type="compositionally biased region" description="Low complexity" evidence="3">
    <location>
        <begin position="26"/>
        <end position="37"/>
    </location>
</feature>
<gene>
    <name evidence="7 8" type="primary">GRB7</name>
</gene>
<feature type="compositionally biased region" description="Basic and acidic residues" evidence="3">
    <location>
        <begin position="491"/>
        <end position="500"/>
    </location>
</feature>
<dbReference type="FunFam" id="2.30.29.30:FF:000062">
    <property type="entry name" value="growth factor receptor-bound protein 10 isoform X1"/>
    <property type="match status" value="1"/>
</dbReference>
<feature type="domain" description="PH" evidence="4">
    <location>
        <begin position="252"/>
        <end position="361"/>
    </location>
</feature>
<dbReference type="SMART" id="SM00233">
    <property type="entry name" value="PH"/>
    <property type="match status" value="1"/>
</dbReference>
<organism evidence="6 8">
    <name type="scientific">Tursiops truncatus</name>
    <name type="common">Atlantic bottle-nosed dolphin</name>
    <name type="synonym">Delphinus truncatus</name>
    <dbReference type="NCBI Taxonomy" id="9739"/>
    <lineage>
        <taxon>Eukaryota</taxon>
        <taxon>Metazoa</taxon>
        <taxon>Chordata</taxon>
        <taxon>Craniata</taxon>
        <taxon>Vertebrata</taxon>
        <taxon>Euteleostomi</taxon>
        <taxon>Mammalia</taxon>
        <taxon>Eutheria</taxon>
        <taxon>Laurasiatheria</taxon>
        <taxon>Artiodactyla</taxon>
        <taxon>Whippomorpha</taxon>
        <taxon>Cetacea</taxon>
        <taxon>Odontoceti</taxon>
        <taxon>Delphinidae</taxon>
        <taxon>Tursiops</taxon>
    </lineage>
</organism>
<evidence type="ECO:0000259" key="4">
    <source>
        <dbReference type="PROSITE" id="PS50003"/>
    </source>
</evidence>
<dbReference type="Pfam" id="PF00169">
    <property type="entry name" value="PH"/>
    <property type="match status" value="1"/>
</dbReference>
<dbReference type="AlphaFoldDB" id="A0A6J3QJI0"/>
<feature type="domain" description="Ras-associating" evidence="5">
    <location>
        <begin position="123"/>
        <end position="209"/>
    </location>
</feature>
<dbReference type="Gene3D" id="3.10.20.90">
    <property type="entry name" value="Phosphatidylinositol 3-kinase Catalytic Subunit, Chain A, domain 1"/>
    <property type="match status" value="1"/>
</dbReference>
<dbReference type="SMART" id="SM00314">
    <property type="entry name" value="RA"/>
    <property type="match status" value="1"/>
</dbReference>
<sequence>MFLDRAGLRTLCPATPAGAPPDVMELGLSPPHLSSSPEDLYLAPGTPPGTPPPPDVPLSGEVKRSQPLPIPTSRKLLRQEELRSTSLPSIPNPFPELCSPPSQTPILGGPSSARGLLPRDTSCPHVIKVYSEDGACRSVEVAAGATARYVCEMLVQRSHALSDENWGLVEGHPHLALERVLEDHESVAEVQAAWPIGGDSRFLFRKNFAKYELFKNTPHSLFPEKMVSSCLDAHTGISHEDLIQNFLNAGSFPEIQGFLQLRGSGRKLWKRFFCFLRRSGLYYSTKGTSKDPRHLQYVADVNESNVYVVTQGRKLYGMPTDFGFCIKPNKLRNGHKGLRIFCSEDEQSRTCWLAAFRLFKYGVQLYKNYQQALCRHLRPPCVGSPPLRSVSDNTLVAMDFSGHAGRVIENPREALSAALEEAQAWRVCSGDLLSTWVSMEWEEESEGRGEAPSCGKRLCILQGLVIPQPRPDPPVSLTCSAEEDEPPTKPAHPELRHEPQCSHPLHPTLVPRTHFPRGEPAAHRAAGPGRRRVPRAREPAEPAGLCPLAVPCAESQTLPHHAERRGGAPVLQHGRGPDSLHRPAAACGIPPAEPRHPALLAAPLLHPRGPLTTTQGHHEGPGLLGAFRGSSWLSPELDTGNRQLDILDILVNEIYAATKFMSGGPPGAGLRVPPQAPGGLFSRSCVFMEQPGLHAVAGADGLELSRSCGHLSGQSPLRL</sequence>
<name>A0A6J3QJI0_TURTR</name>
<evidence type="ECO:0000313" key="8">
    <source>
        <dbReference type="RefSeq" id="XP_033702344.1"/>
    </source>
</evidence>